<protein>
    <submittedName>
        <fullName evidence="3">Helix-hairpin-helix motif-containing protein</fullName>
    </submittedName>
</protein>
<sequence>MKKLLALAMLGAMPAWALDLNTATAEQIAALKGFTPAKAEAVVAARTKDGPFKSSADVLGRVPGVTQGMLNQNRASLTIAGRAVTTRSGTAPAIPGVRAAIPAKKADTTQATTQSRERSQKKSAEGDDGKGDGGKGNSSSRGGNSNGHGGGSGGGGGGRGGK</sequence>
<gene>
    <name evidence="3" type="ORF">SAMN05660284_00696</name>
</gene>
<feature type="signal peptide" evidence="2">
    <location>
        <begin position="1"/>
        <end position="17"/>
    </location>
</feature>
<keyword evidence="4" id="KW-1185">Reference proteome</keyword>
<dbReference type="PANTHER" id="PTHR21180">
    <property type="entry name" value="ENDONUCLEASE/EXONUCLEASE/PHOSPHATASE FAMILY DOMAIN-CONTAINING PROTEIN 1"/>
    <property type="match status" value="1"/>
</dbReference>
<keyword evidence="2" id="KW-0732">Signal</keyword>
<dbReference type="InterPro" id="IPR051675">
    <property type="entry name" value="Endo/Exo/Phosphatase_dom_1"/>
</dbReference>
<dbReference type="Pfam" id="PF12836">
    <property type="entry name" value="HHH_3"/>
    <property type="match status" value="1"/>
</dbReference>
<dbReference type="Gene3D" id="1.10.150.280">
    <property type="entry name" value="AF1531-like domain"/>
    <property type="match status" value="1"/>
</dbReference>
<evidence type="ECO:0000256" key="1">
    <source>
        <dbReference type="SAM" id="MobiDB-lite"/>
    </source>
</evidence>
<dbReference type="RefSeq" id="WP_177187764.1">
    <property type="nucleotide sequence ID" value="NZ_FOVE01000004.1"/>
</dbReference>
<evidence type="ECO:0000313" key="3">
    <source>
        <dbReference type="EMBL" id="SFN16330.1"/>
    </source>
</evidence>
<dbReference type="EMBL" id="FOVE01000004">
    <property type="protein sequence ID" value="SFN16330.1"/>
    <property type="molecule type" value="Genomic_DNA"/>
</dbReference>
<reference evidence="4" key="1">
    <citation type="submission" date="2016-10" db="EMBL/GenBank/DDBJ databases">
        <authorList>
            <person name="Varghese N."/>
            <person name="Submissions S."/>
        </authorList>
    </citation>
    <scope>NUCLEOTIDE SEQUENCE [LARGE SCALE GENOMIC DNA]</scope>
    <source>
        <strain evidence="4">DSM 6150</strain>
    </source>
</reference>
<feature type="region of interest" description="Disordered" evidence="1">
    <location>
        <begin position="85"/>
        <end position="162"/>
    </location>
</feature>
<organism evidence="3 4">
    <name type="scientific">Formivibrio citricus</name>
    <dbReference type="NCBI Taxonomy" id="83765"/>
    <lineage>
        <taxon>Bacteria</taxon>
        <taxon>Pseudomonadati</taxon>
        <taxon>Pseudomonadota</taxon>
        <taxon>Betaproteobacteria</taxon>
        <taxon>Neisseriales</taxon>
        <taxon>Chitinibacteraceae</taxon>
        <taxon>Formivibrio</taxon>
    </lineage>
</organism>
<name>A0A1I4WT85_9NEIS</name>
<feature type="compositionally biased region" description="Gly residues" evidence="1">
    <location>
        <begin position="144"/>
        <end position="162"/>
    </location>
</feature>
<feature type="compositionally biased region" description="Basic and acidic residues" evidence="1">
    <location>
        <begin position="115"/>
        <end position="133"/>
    </location>
</feature>
<dbReference type="AlphaFoldDB" id="A0A1I4WT85"/>
<dbReference type="Proteomes" id="UP000242869">
    <property type="component" value="Unassembled WGS sequence"/>
</dbReference>
<evidence type="ECO:0000256" key="2">
    <source>
        <dbReference type="SAM" id="SignalP"/>
    </source>
</evidence>
<dbReference type="STRING" id="83765.SAMN05660284_00696"/>
<dbReference type="GO" id="GO:0015627">
    <property type="term" value="C:type II protein secretion system complex"/>
    <property type="evidence" value="ECO:0007669"/>
    <property type="project" value="TreeGrafter"/>
</dbReference>
<feature type="chain" id="PRO_5017425365" evidence="2">
    <location>
        <begin position="18"/>
        <end position="162"/>
    </location>
</feature>
<dbReference type="InterPro" id="IPR010994">
    <property type="entry name" value="RuvA_2-like"/>
</dbReference>
<proteinExistence type="predicted"/>
<dbReference type="SUPFAM" id="SSF47781">
    <property type="entry name" value="RuvA domain 2-like"/>
    <property type="match status" value="1"/>
</dbReference>
<evidence type="ECO:0000313" key="4">
    <source>
        <dbReference type="Proteomes" id="UP000242869"/>
    </source>
</evidence>
<accession>A0A1I4WT85</accession>
<dbReference type="GO" id="GO:0015628">
    <property type="term" value="P:protein secretion by the type II secretion system"/>
    <property type="evidence" value="ECO:0007669"/>
    <property type="project" value="TreeGrafter"/>
</dbReference>
<dbReference type="PANTHER" id="PTHR21180:SF32">
    <property type="entry name" value="ENDONUCLEASE_EXONUCLEASE_PHOSPHATASE FAMILY DOMAIN-CONTAINING PROTEIN 1"/>
    <property type="match status" value="1"/>
</dbReference>